<proteinExistence type="predicted"/>
<keyword evidence="4" id="KW-0812">Transmembrane</keyword>
<name>A0A918S809_9FLAO</name>
<evidence type="ECO:0000256" key="4">
    <source>
        <dbReference type="SAM" id="Phobius"/>
    </source>
</evidence>
<protein>
    <recommendedName>
        <fullName evidence="7">Tetratricopeptide repeat-containing protein</fullName>
    </recommendedName>
</protein>
<dbReference type="PANTHER" id="PTHR44858:SF1">
    <property type="entry name" value="UDP-N-ACETYLGLUCOSAMINE--PEPTIDE N-ACETYLGLUCOSAMINYLTRANSFERASE SPINDLY-RELATED"/>
    <property type="match status" value="1"/>
</dbReference>
<evidence type="ECO:0000256" key="3">
    <source>
        <dbReference type="PROSITE-ProRule" id="PRU00339"/>
    </source>
</evidence>
<dbReference type="PANTHER" id="PTHR44858">
    <property type="entry name" value="TETRATRICOPEPTIDE REPEAT PROTEIN 6"/>
    <property type="match status" value="1"/>
</dbReference>
<keyword evidence="1" id="KW-0677">Repeat</keyword>
<dbReference type="Proteomes" id="UP000610456">
    <property type="component" value="Unassembled WGS sequence"/>
</dbReference>
<dbReference type="EMBL" id="BMXB01000001">
    <property type="protein sequence ID" value="GHA26424.1"/>
    <property type="molecule type" value="Genomic_DNA"/>
</dbReference>
<dbReference type="InterPro" id="IPR019734">
    <property type="entry name" value="TPR_rpt"/>
</dbReference>
<evidence type="ECO:0000256" key="2">
    <source>
        <dbReference type="ARBA" id="ARBA00022803"/>
    </source>
</evidence>
<feature type="transmembrane region" description="Helical" evidence="4">
    <location>
        <begin position="7"/>
        <end position="30"/>
    </location>
</feature>
<dbReference type="PROSITE" id="PS50005">
    <property type="entry name" value="TPR"/>
    <property type="match status" value="2"/>
</dbReference>
<evidence type="ECO:0000313" key="6">
    <source>
        <dbReference type="Proteomes" id="UP000610456"/>
    </source>
</evidence>
<organism evidence="5 6">
    <name type="scientific">Salinimicrobium marinum</name>
    <dbReference type="NCBI Taxonomy" id="680283"/>
    <lineage>
        <taxon>Bacteria</taxon>
        <taxon>Pseudomonadati</taxon>
        <taxon>Bacteroidota</taxon>
        <taxon>Flavobacteriia</taxon>
        <taxon>Flavobacteriales</taxon>
        <taxon>Flavobacteriaceae</taxon>
        <taxon>Salinimicrobium</taxon>
    </lineage>
</organism>
<dbReference type="RefSeq" id="WP_189603023.1">
    <property type="nucleotide sequence ID" value="NZ_BMXB01000001.1"/>
</dbReference>
<feature type="repeat" description="TPR" evidence="3">
    <location>
        <begin position="63"/>
        <end position="96"/>
    </location>
</feature>
<comment type="caution">
    <text evidence="5">The sequence shown here is derived from an EMBL/GenBank/DDBJ whole genome shotgun (WGS) entry which is preliminary data.</text>
</comment>
<keyword evidence="4" id="KW-1133">Transmembrane helix</keyword>
<evidence type="ECO:0000256" key="1">
    <source>
        <dbReference type="ARBA" id="ARBA00022737"/>
    </source>
</evidence>
<evidence type="ECO:0000313" key="5">
    <source>
        <dbReference type="EMBL" id="GHA26424.1"/>
    </source>
</evidence>
<sequence>MKKFFKVLKVIVTVLLFSYSLCFILLMFVMPKEERFSFAGNMQGMHLSQTMFNFLTWQHPDYAAAYFEQSVALNKRGKYAEGFRLLDKAVELDPKAHLGYRGYMKLRFLRDYDNALADFNRLDQLTPNFVDAPWGEDIDFLRGEAYFGKADFRNAISAFSRSLENLGEDWADVQTFVYLGLSEYELGKYEKAIAEFHRALEQAGATPEAHLGLAKAYQQRDNFKKAEEHVLKAEENLNYKRDDAYKEFLNEIYLQDILEVKEELSRL</sequence>
<reference evidence="5" key="2">
    <citation type="submission" date="2020-09" db="EMBL/GenBank/DDBJ databases">
        <authorList>
            <person name="Sun Q."/>
            <person name="Kim S."/>
        </authorList>
    </citation>
    <scope>NUCLEOTIDE SEQUENCE</scope>
    <source>
        <strain evidence="5">KCTC 12719</strain>
    </source>
</reference>
<keyword evidence="2 3" id="KW-0802">TPR repeat</keyword>
<accession>A0A918S809</accession>
<dbReference type="SUPFAM" id="SSF81901">
    <property type="entry name" value="HCP-like"/>
    <property type="match status" value="1"/>
</dbReference>
<dbReference type="Pfam" id="PF13432">
    <property type="entry name" value="TPR_16"/>
    <property type="match status" value="1"/>
</dbReference>
<dbReference type="SMART" id="SM00028">
    <property type="entry name" value="TPR"/>
    <property type="match status" value="4"/>
</dbReference>
<keyword evidence="4" id="KW-0472">Membrane</keyword>
<dbReference type="Gene3D" id="1.25.40.10">
    <property type="entry name" value="Tetratricopeptide repeat domain"/>
    <property type="match status" value="2"/>
</dbReference>
<dbReference type="Pfam" id="PF13414">
    <property type="entry name" value="TPR_11"/>
    <property type="match status" value="1"/>
</dbReference>
<reference evidence="5" key="1">
    <citation type="journal article" date="2014" name="Int. J. Syst. Evol. Microbiol.">
        <title>Complete genome sequence of Corynebacterium casei LMG S-19264T (=DSM 44701T), isolated from a smear-ripened cheese.</title>
        <authorList>
            <consortium name="US DOE Joint Genome Institute (JGI-PGF)"/>
            <person name="Walter F."/>
            <person name="Albersmeier A."/>
            <person name="Kalinowski J."/>
            <person name="Ruckert C."/>
        </authorList>
    </citation>
    <scope>NUCLEOTIDE SEQUENCE</scope>
    <source>
        <strain evidence="5">KCTC 12719</strain>
    </source>
</reference>
<dbReference type="InterPro" id="IPR011990">
    <property type="entry name" value="TPR-like_helical_dom_sf"/>
</dbReference>
<evidence type="ECO:0008006" key="7">
    <source>
        <dbReference type="Google" id="ProtNLM"/>
    </source>
</evidence>
<gene>
    <name evidence="5" type="ORF">GCM10007103_04740</name>
</gene>
<dbReference type="AlphaFoldDB" id="A0A918S809"/>
<keyword evidence="6" id="KW-1185">Reference proteome</keyword>
<dbReference type="InterPro" id="IPR050498">
    <property type="entry name" value="Ycf3"/>
</dbReference>
<feature type="repeat" description="TPR" evidence="3">
    <location>
        <begin position="173"/>
        <end position="206"/>
    </location>
</feature>